<feature type="transmembrane region" description="Helical" evidence="1">
    <location>
        <begin position="80"/>
        <end position="99"/>
    </location>
</feature>
<dbReference type="CTD" id="8577715"/>
<dbReference type="WormBase" id="CBG10362">
    <property type="protein sequence ID" value="CBP49774"/>
    <property type="gene ID" value="WBGene00031764"/>
</dbReference>
<evidence type="ECO:0000259" key="3">
    <source>
        <dbReference type="Pfam" id="PF19040"/>
    </source>
</evidence>
<evidence type="ECO:0000313" key="6">
    <source>
        <dbReference type="WormBase" id="CBG10362"/>
    </source>
</evidence>
<feature type="transmembrane region" description="Helical" evidence="1">
    <location>
        <begin position="312"/>
        <end position="331"/>
    </location>
</feature>
<feature type="transmembrane region" description="Helical" evidence="1">
    <location>
        <begin position="202"/>
        <end position="219"/>
    </location>
</feature>
<dbReference type="InterPro" id="IPR043968">
    <property type="entry name" value="SGNH"/>
</dbReference>
<reference evidence="4 5" key="2">
    <citation type="journal article" date="2011" name="PLoS Genet.">
        <title>Caenorhabditis briggsae recombinant inbred line genotypes reveal inter-strain incompatibility and the evolution of recombination.</title>
        <authorList>
            <person name="Ross J.A."/>
            <person name="Koboldt D.C."/>
            <person name="Staisch J.E."/>
            <person name="Chamberlin H.M."/>
            <person name="Gupta B.P."/>
            <person name="Miller R.D."/>
            <person name="Baird S.E."/>
            <person name="Haag E.S."/>
        </authorList>
    </citation>
    <scope>NUCLEOTIDE SEQUENCE [LARGE SCALE GENOMIC DNA]</scope>
    <source>
        <strain evidence="4 5">AF16</strain>
    </source>
</reference>
<keyword evidence="1" id="KW-0472">Membrane</keyword>
<dbReference type="PANTHER" id="PTHR23028:SF135">
    <property type="entry name" value="ACYL_TRANSF_3 DOMAIN-CONTAINING PROTEIN"/>
    <property type="match status" value="1"/>
</dbReference>
<keyword evidence="1" id="KW-1133">Transmembrane helix</keyword>
<feature type="transmembrane region" description="Helical" evidence="1">
    <location>
        <begin position="366"/>
        <end position="390"/>
    </location>
</feature>
<dbReference type="STRING" id="6238.A8XB16"/>
<evidence type="ECO:0000256" key="1">
    <source>
        <dbReference type="SAM" id="Phobius"/>
    </source>
</evidence>
<dbReference type="InParanoid" id="A8XB16"/>
<dbReference type="GO" id="GO:0016020">
    <property type="term" value="C:membrane"/>
    <property type="evidence" value="ECO:0000318"/>
    <property type="project" value="GO_Central"/>
</dbReference>
<feature type="transmembrane region" description="Helical" evidence="1">
    <location>
        <begin position="264"/>
        <end position="282"/>
    </location>
</feature>
<dbReference type="Pfam" id="PF01757">
    <property type="entry name" value="Acyl_transf_3"/>
    <property type="match status" value="1"/>
</dbReference>
<dbReference type="eggNOG" id="ENOG502SGA9">
    <property type="taxonomic scope" value="Eukaryota"/>
</dbReference>
<name>A8XB16_CAEBR</name>
<dbReference type="EMBL" id="HE600930">
    <property type="protein sequence ID" value="CAP29796.2"/>
    <property type="molecule type" value="Genomic_DNA"/>
</dbReference>
<dbReference type="HOGENOM" id="CLU_005679_12_1_1"/>
<dbReference type="KEGG" id="cbr:CBG_10362"/>
<keyword evidence="1" id="KW-0812">Transmembrane</keyword>
<organism evidence="4 5">
    <name type="scientific">Caenorhabditis briggsae</name>
    <dbReference type="NCBI Taxonomy" id="6238"/>
    <lineage>
        <taxon>Eukaryota</taxon>
        <taxon>Metazoa</taxon>
        <taxon>Ecdysozoa</taxon>
        <taxon>Nematoda</taxon>
        <taxon>Chromadorea</taxon>
        <taxon>Rhabditida</taxon>
        <taxon>Rhabditina</taxon>
        <taxon>Rhabditomorpha</taxon>
        <taxon>Rhabditoidea</taxon>
        <taxon>Rhabditidae</taxon>
        <taxon>Peloderinae</taxon>
        <taxon>Caenorhabditis</taxon>
    </lineage>
</organism>
<evidence type="ECO:0000259" key="2">
    <source>
        <dbReference type="Pfam" id="PF01757"/>
    </source>
</evidence>
<dbReference type="GeneID" id="8577715"/>
<proteinExistence type="predicted"/>
<reference evidence="4 5" key="1">
    <citation type="journal article" date="2003" name="PLoS Biol.">
        <title>The genome sequence of Caenorhabditis briggsae: a platform for comparative genomics.</title>
        <authorList>
            <person name="Stein L.D."/>
            <person name="Bao Z."/>
            <person name="Blasiar D."/>
            <person name="Blumenthal T."/>
            <person name="Brent M.R."/>
            <person name="Chen N."/>
            <person name="Chinwalla A."/>
            <person name="Clarke L."/>
            <person name="Clee C."/>
            <person name="Coghlan A."/>
            <person name="Coulson A."/>
            <person name="D'Eustachio P."/>
            <person name="Fitch D.H."/>
            <person name="Fulton L.A."/>
            <person name="Fulton R.E."/>
            <person name="Griffiths-Jones S."/>
            <person name="Harris T.W."/>
            <person name="Hillier L.W."/>
            <person name="Kamath R."/>
            <person name="Kuwabara P.E."/>
            <person name="Mardis E.R."/>
            <person name="Marra M.A."/>
            <person name="Miner T.L."/>
            <person name="Minx P."/>
            <person name="Mullikin J.C."/>
            <person name="Plumb R.W."/>
            <person name="Rogers J."/>
            <person name="Schein J.E."/>
            <person name="Sohrmann M."/>
            <person name="Spieth J."/>
            <person name="Stajich J.E."/>
            <person name="Wei C."/>
            <person name="Willey D."/>
            <person name="Wilson R.K."/>
            <person name="Durbin R."/>
            <person name="Waterston R.H."/>
        </authorList>
    </citation>
    <scope>NUCLEOTIDE SEQUENCE [LARGE SCALE GENOMIC DNA]</scope>
    <source>
        <strain evidence="4 5">AF16</strain>
    </source>
</reference>
<dbReference type="InterPro" id="IPR002656">
    <property type="entry name" value="Acyl_transf_3_dom"/>
</dbReference>
<feature type="domain" description="SGNH" evidence="3">
    <location>
        <begin position="512"/>
        <end position="701"/>
    </location>
</feature>
<gene>
    <name evidence="4 6" type="ORF">CBG10362</name>
    <name evidence="4" type="ORF">CBG_10362</name>
</gene>
<accession>A8XB16</accession>
<dbReference type="AlphaFoldDB" id="A8XB16"/>
<dbReference type="GO" id="GO:0000271">
    <property type="term" value="P:polysaccharide biosynthetic process"/>
    <property type="evidence" value="ECO:0000318"/>
    <property type="project" value="GO_Central"/>
</dbReference>
<dbReference type="OMA" id="INICPFA"/>
<feature type="domain" description="Acyltransferase 3" evidence="2">
    <location>
        <begin position="13"/>
        <end position="359"/>
    </location>
</feature>
<dbReference type="PANTHER" id="PTHR23028">
    <property type="entry name" value="ACETYLTRANSFERASE"/>
    <property type="match status" value="1"/>
</dbReference>
<feature type="transmembrane region" description="Helical" evidence="1">
    <location>
        <begin position="343"/>
        <end position="360"/>
    </location>
</feature>
<evidence type="ECO:0000313" key="4">
    <source>
        <dbReference type="EMBL" id="CAP29796.2"/>
    </source>
</evidence>
<sequence length="707" mass="82252">MNQIKQKPSKRLDLQGIRALAIIVVLGFHFYPEYCPNGYLGVDQFFVLSGFLMCMLLKRSENQLPCQLVSLFYSKRFKRILPLYLLVIFLCMICLYSFFPDTAIETNQESAIHALLFVSNRQKTVAEDYFQMLFIAVDIFTHTWSLSVEIQFYFLVPFIFLLATKLPEKFQLGYYGIVGFISFVHFSTIPPSVAFNSVFARIWQFLIGMVVYLLGLSISESQYRLLNNPEILESKQLLEDEENEEADCCPEENFANFLKYSQSVAFVSLISLICIAMFPMTLPSLVVRPLVTIGTGLLMLLSEDNWILSNKLLTYIGDISYSLYLIHWPIYAYWKLTCERNQALLLLALISSLILAVITFETFEKWYLKLSSTNIGVLVVVLFFLSIVVIKKDEVTDFIDSIGKNKSSLDGVTDDMTAVDAERLNYRWSVNDNRNLFDPTCVYENPETAKNLINKKERFRDYRVNSRWPRLETAGMRIMLKCSIRSVDIKQRVLCKDRLLVSWTILHLINWSLSSTFYSGCEPLFPTGQIEMCRQNFTDFEVHIRNEKPDYAFMFTRFMSIGASWPRNVTSFEQDSIYQTMKGQMLKFIENIKYKLYILDAIPRINRRTVNQIAQLIKNGTDPVAIDKIMVRPHGHEMARKRHAQLVKDCKGKCELVDYVPEFYKNATKTFRYFDEKGFSYFTTPEHLSPHGIEHIRHVWTDICKKL</sequence>
<dbReference type="RefSeq" id="XP_045094259.1">
    <property type="nucleotide sequence ID" value="XM_045236844.1"/>
</dbReference>
<feature type="transmembrane region" description="Helical" evidence="1">
    <location>
        <begin position="172"/>
        <end position="190"/>
    </location>
</feature>
<dbReference type="Pfam" id="PF19040">
    <property type="entry name" value="SGNH"/>
    <property type="match status" value="1"/>
</dbReference>
<protein>
    <submittedName>
        <fullName evidence="4">Protein CBG10362</fullName>
    </submittedName>
</protein>
<dbReference type="InterPro" id="IPR050879">
    <property type="entry name" value="Acyltransferase_3"/>
</dbReference>
<evidence type="ECO:0000313" key="5">
    <source>
        <dbReference type="Proteomes" id="UP000008549"/>
    </source>
</evidence>
<dbReference type="GO" id="GO:0016747">
    <property type="term" value="F:acyltransferase activity, transferring groups other than amino-acyl groups"/>
    <property type="evidence" value="ECO:0007669"/>
    <property type="project" value="InterPro"/>
</dbReference>
<feature type="transmembrane region" description="Helical" evidence="1">
    <location>
        <begin position="139"/>
        <end position="160"/>
    </location>
</feature>
<dbReference type="Proteomes" id="UP000008549">
    <property type="component" value="Unassembled WGS sequence"/>
</dbReference>
<keyword evidence="5" id="KW-1185">Reference proteome</keyword>